<sequence length="369" mass="41856">MDSLIVIDSENCSGISDNKAKREKVTRGSKMGSPHRKRLADISNLQQPAKLSKQDAKSQQSQQIFPLVTTEYIDKLHKENMTLMKILAERNKIIELSGIELQKLRINLQKVQQQNLQLAQVNSQMLAELNSGKDRLKALQHELGCKNGLLKAKKFMLESNAKTVTCVTSKNQVGADKHDEAGEFFEADEENKPCNTNRRRRQSNNKSLDSSIVQPVQAKEKVENKRLFLRRQSARFKSEVAEPTDERLCESRQSASFECEEPVQTEARLCTRRQSALFKAGKLEPTEDLLEINDAKFPVSPLHDEVVPETGQTSLNSSVKKECEEGNNAVKDETQGTRRRLSGRPSRQAAERVQSYKEIPINVKMRRLE</sequence>
<gene>
    <name evidence="1" type="ORF">OWV82_008490</name>
</gene>
<protein>
    <submittedName>
        <fullName evidence="1">Shugoshin-1 like</fullName>
    </submittedName>
</protein>
<comment type="caution">
    <text evidence="1">The sequence shown here is derived from an EMBL/GenBank/DDBJ whole genome shotgun (WGS) entry which is preliminary data.</text>
</comment>
<accession>A0ACC1YBL8</accession>
<name>A0ACC1YBL8_MELAZ</name>
<keyword evidence="2" id="KW-1185">Reference proteome</keyword>
<organism evidence="1 2">
    <name type="scientific">Melia azedarach</name>
    <name type="common">Chinaberry tree</name>
    <dbReference type="NCBI Taxonomy" id="155640"/>
    <lineage>
        <taxon>Eukaryota</taxon>
        <taxon>Viridiplantae</taxon>
        <taxon>Streptophyta</taxon>
        <taxon>Embryophyta</taxon>
        <taxon>Tracheophyta</taxon>
        <taxon>Spermatophyta</taxon>
        <taxon>Magnoliopsida</taxon>
        <taxon>eudicotyledons</taxon>
        <taxon>Gunneridae</taxon>
        <taxon>Pentapetalae</taxon>
        <taxon>rosids</taxon>
        <taxon>malvids</taxon>
        <taxon>Sapindales</taxon>
        <taxon>Meliaceae</taxon>
        <taxon>Melia</taxon>
    </lineage>
</organism>
<evidence type="ECO:0000313" key="2">
    <source>
        <dbReference type="Proteomes" id="UP001164539"/>
    </source>
</evidence>
<dbReference type="Proteomes" id="UP001164539">
    <property type="component" value="Chromosome 4"/>
</dbReference>
<reference evidence="1 2" key="1">
    <citation type="journal article" date="2023" name="Science">
        <title>Complex scaffold remodeling in plant triterpene biosynthesis.</title>
        <authorList>
            <person name="De La Pena R."/>
            <person name="Hodgson H."/>
            <person name="Liu J.C."/>
            <person name="Stephenson M.J."/>
            <person name="Martin A.C."/>
            <person name="Owen C."/>
            <person name="Harkess A."/>
            <person name="Leebens-Mack J."/>
            <person name="Jimenez L.E."/>
            <person name="Osbourn A."/>
            <person name="Sattely E.S."/>
        </authorList>
    </citation>
    <scope>NUCLEOTIDE SEQUENCE [LARGE SCALE GENOMIC DNA]</scope>
    <source>
        <strain evidence="2">cv. JPN11</strain>
        <tissue evidence="1">Leaf</tissue>
    </source>
</reference>
<dbReference type="EMBL" id="CM051397">
    <property type="protein sequence ID" value="KAJ4720702.1"/>
    <property type="molecule type" value="Genomic_DNA"/>
</dbReference>
<proteinExistence type="predicted"/>
<evidence type="ECO:0000313" key="1">
    <source>
        <dbReference type="EMBL" id="KAJ4720702.1"/>
    </source>
</evidence>